<dbReference type="GO" id="GO:0006351">
    <property type="term" value="P:DNA-templated transcription"/>
    <property type="evidence" value="ECO:0007669"/>
    <property type="project" value="InterPro"/>
</dbReference>
<dbReference type="CDD" id="cd14654">
    <property type="entry name" value="ZIP_Gal4"/>
    <property type="match status" value="1"/>
</dbReference>
<dbReference type="SMART" id="SM00066">
    <property type="entry name" value="GAL4"/>
    <property type="match status" value="1"/>
</dbReference>
<evidence type="ECO:0000256" key="5">
    <source>
        <dbReference type="SAM" id="MobiDB-lite"/>
    </source>
</evidence>
<dbReference type="InterPro" id="IPR036864">
    <property type="entry name" value="Zn2-C6_fun-type_DNA-bd_sf"/>
</dbReference>
<evidence type="ECO:0000256" key="1">
    <source>
        <dbReference type="ARBA" id="ARBA00022723"/>
    </source>
</evidence>
<feature type="domain" description="Zn(2)-C6 fungal-type" evidence="6">
    <location>
        <begin position="14"/>
        <end position="44"/>
    </location>
</feature>
<dbReference type="Pfam" id="PF04082">
    <property type="entry name" value="Fungal_trans"/>
    <property type="match status" value="1"/>
</dbReference>
<dbReference type="PANTHER" id="PTHR47424:SF2">
    <property type="entry name" value="TRANSCRIPTION FACTOR DOMAIN-CONTAINING PROTEIN-RELATED"/>
    <property type="match status" value="1"/>
</dbReference>
<dbReference type="GO" id="GO:0005634">
    <property type="term" value="C:nucleus"/>
    <property type="evidence" value="ECO:0007669"/>
    <property type="project" value="TreeGrafter"/>
</dbReference>
<dbReference type="InterPro" id="IPR001138">
    <property type="entry name" value="Zn2Cys6_DnaBD"/>
</dbReference>
<keyword evidence="4" id="KW-0539">Nucleus</keyword>
<feature type="compositionally biased region" description="Polar residues" evidence="5">
    <location>
        <begin position="77"/>
        <end position="97"/>
    </location>
</feature>
<dbReference type="AlphaFoldDB" id="A0AAI8VDU3"/>
<keyword evidence="3" id="KW-0804">Transcription</keyword>
<evidence type="ECO:0000256" key="2">
    <source>
        <dbReference type="ARBA" id="ARBA00023015"/>
    </source>
</evidence>
<comment type="caution">
    <text evidence="7">The sequence shown here is derived from an EMBL/GenBank/DDBJ whole genome shotgun (WGS) entry which is preliminary data.</text>
</comment>
<dbReference type="GO" id="GO:0000978">
    <property type="term" value="F:RNA polymerase II cis-regulatory region sequence-specific DNA binding"/>
    <property type="evidence" value="ECO:0007669"/>
    <property type="project" value="TreeGrafter"/>
</dbReference>
<dbReference type="EMBL" id="CAUWAG010000004">
    <property type="protein sequence ID" value="CAJ2503063.1"/>
    <property type="molecule type" value="Genomic_DNA"/>
</dbReference>
<dbReference type="Gene3D" id="4.10.240.10">
    <property type="entry name" value="Zn(2)-C6 fungal-type DNA-binding domain"/>
    <property type="match status" value="1"/>
</dbReference>
<name>A0AAI8VDU3_9PEZI</name>
<dbReference type="Pfam" id="PF00172">
    <property type="entry name" value="Zn_clus"/>
    <property type="match status" value="1"/>
</dbReference>
<feature type="region of interest" description="Disordered" evidence="5">
    <location>
        <begin position="763"/>
        <end position="791"/>
    </location>
</feature>
<evidence type="ECO:0000313" key="7">
    <source>
        <dbReference type="EMBL" id="CAJ2503063.1"/>
    </source>
</evidence>
<protein>
    <submittedName>
        <fullName evidence="7">Uu.00g104570.m01.CDS01</fullName>
    </submittedName>
</protein>
<dbReference type="InterPro" id="IPR005600">
    <property type="entry name" value="Gal4_dimer_dom"/>
</dbReference>
<gene>
    <name evidence="7" type="ORF">KHLLAP_LOCUS3531</name>
</gene>
<dbReference type="PANTHER" id="PTHR47424">
    <property type="entry name" value="REGULATORY PROTEIN GAL4"/>
    <property type="match status" value="1"/>
</dbReference>
<dbReference type="SMART" id="SM00906">
    <property type="entry name" value="Fungal_trans"/>
    <property type="match status" value="1"/>
</dbReference>
<dbReference type="CDD" id="cd00067">
    <property type="entry name" value="GAL4"/>
    <property type="match status" value="1"/>
</dbReference>
<dbReference type="InterPro" id="IPR007219">
    <property type="entry name" value="XnlR_reg_dom"/>
</dbReference>
<dbReference type="InterPro" id="IPR051127">
    <property type="entry name" value="Fungal_SecMet_Regulators"/>
</dbReference>
<evidence type="ECO:0000259" key="6">
    <source>
        <dbReference type="PROSITE" id="PS50048"/>
    </source>
</evidence>
<keyword evidence="2" id="KW-0805">Transcription regulation</keyword>
<accession>A0AAI8VDU3</accession>
<organism evidence="7 8">
    <name type="scientific">Anthostomella pinea</name>
    <dbReference type="NCBI Taxonomy" id="933095"/>
    <lineage>
        <taxon>Eukaryota</taxon>
        <taxon>Fungi</taxon>
        <taxon>Dikarya</taxon>
        <taxon>Ascomycota</taxon>
        <taxon>Pezizomycotina</taxon>
        <taxon>Sordariomycetes</taxon>
        <taxon>Xylariomycetidae</taxon>
        <taxon>Xylariales</taxon>
        <taxon>Xylariaceae</taxon>
        <taxon>Anthostomella</taxon>
    </lineage>
</organism>
<reference evidence="7" key="1">
    <citation type="submission" date="2023-10" db="EMBL/GenBank/DDBJ databases">
        <authorList>
            <person name="Hackl T."/>
        </authorList>
    </citation>
    <scope>NUCLEOTIDE SEQUENCE</scope>
</reference>
<dbReference type="CDD" id="cd12148">
    <property type="entry name" value="fungal_TF_MHR"/>
    <property type="match status" value="1"/>
</dbReference>
<evidence type="ECO:0000256" key="4">
    <source>
        <dbReference type="ARBA" id="ARBA00023242"/>
    </source>
</evidence>
<feature type="region of interest" description="Disordered" evidence="5">
    <location>
        <begin position="73"/>
        <end position="144"/>
    </location>
</feature>
<evidence type="ECO:0000313" key="8">
    <source>
        <dbReference type="Proteomes" id="UP001295740"/>
    </source>
</evidence>
<proteinExistence type="predicted"/>
<dbReference type="Proteomes" id="UP001295740">
    <property type="component" value="Unassembled WGS sequence"/>
</dbReference>
<dbReference type="GO" id="GO:0000435">
    <property type="term" value="P:positive regulation of transcription from RNA polymerase II promoter by galactose"/>
    <property type="evidence" value="ECO:0007669"/>
    <property type="project" value="TreeGrafter"/>
</dbReference>
<keyword evidence="1" id="KW-0479">Metal-binding</keyword>
<evidence type="ECO:0000256" key="3">
    <source>
        <dbReference type="ARBA" id="ARBA00023163"/>
    </source>
</evidence>
<dbReference type="GO" id="GO:0000981">
    <property type="term" value="F:DNA-binding transcription factor activity, RNA polymerase II-specific"/>
    <property type="evidence" value="ECO:0007669"/>
    <property type="project" value="InterPro"/>
</dbReference>
<keyword evidence="8" id="KW-1185">Reference proteome</keyword>
<sequence length="791" mass="87815">MTEAEAHQDAARLSCKECYRRKARCDKVVPTCGPCVRYRRHCLYEKHSRTPLTRKHLTEVEEKLERAEAVIRRLRQNDGSSTRYPANVESHQTGSSEDSSHQTFEAREALRGSIRPQTPTSTSTSSAGIIPPAQNPAEDDEPRQSRLGAQISLLPGSVASAFAAPESSTSKATAGLLETPPQDDFEWNELGTVNSPTPGTDAVRDGEDEGQIKDGMASLSVKESEAGYLGVASGAALLRMLEPDAGREPVRQRLLSPPLPSVLAQPDVNRHIADTMIDSYFSSFHLSYPILHEPTFRAQYSEVIPQPHGRSWTILAYTVASIGVYCSAVTVAGDLDLQLSVHARSMLSFDFLEVGNLTLVQTLTLMSNYQQKRNKPNSGYNYLGLASRMAMGLGLHKEFPGWNISPLNMEIRRRVWWSLCVFEVGATITFSRPMVWPYDGVDVAFPLNVADRELTANSRSYPPENTAITPYTAVGIQARFHMATHKAYSKVISRPFPSAEELGHMDATLIKPWLCSLPNYFDESSSVPQRYALPHAVMQWRYRNFRIIMYRPFVIRNALNTRQGRVEESAASIEAYERCLEDARFTIYGISNYWANNERNRLAAWYSLYFLFQAALIPCICLRNCPFAPEALSWSDQISTTLRTIEALSTVNASSVRCYQVIQSLCGQYLKDGHPASLSRQPYPSLPHETISAGQGPEATFSNLASDAAFDFAAGEDPGPINESPQTQINQVFPMMWPNATALEAVEEVMGQDAWVEFLKGTANNGGPNGAEQADIRYTEPAEFSTRPPPT</sequence>
<dbReference type="PROSITE" id="PS50048">
    <property type="entry name" value="ZN2_CY6_FUNGAL_2"/>
    <property type="match status" value="1"/>
</dbReference>
<feature type="region of interest" description="Disordered" evidence="5">
    <location>
        <begin position="164"/>
        <end position="184"/>
    </location>
</feature>
<dbReference type="GO" id="GO:0008270">
    <property type="term" value="F:zinc ion binding"/>
    <property type="evidence" value="ECO:0007669"/>
    <property type="project" value="InterPro"/>
</dbReference>
<dbReference type="SUPFAM" id="SSF57701">
    <property type="entry name" value="Zn2/Cys6 DNA-binding domain"/>
    <property type="match status" value="1"/>
</dbReference>
<feature type="compositionally biased region" description="Basic and acidic residues" evidence="5">
    <location>
        <begin position="98"/>
        <end position="110"/>
    </location>
</feature>